<keyword evidence="2" id="KW-1185">Reference proteome</keyword>
<dbReference type="Proteomes" id="UP000001901">
    <property type="component" value="Chromosome"/>
</dbReference>
<dbReference type="EMBL" id="CP001857">
    <property type="protein sequence ID" value="ADB58445.1"/>
    <property type="molecule type" value="Genomic_DNA"/>
</dbReference>
<dbReference type="OrthoDB" id="49892at2157"/>
<dbReference type="KEGG" id="apo:Arcpr_1396"/>
<dbReference type="HOGENOM" id="CLU_199454_0_0_2"/>
<proteinExistence type="predicted"/>
<gene>
    <name evidence="1" type="ordered locus">Arcpr_1396</name>
</gene>
<dbReference type="Pfam" id="PF17341">
    <property type="entry name" value="DUF5371"/>
    <property type="match status" value="1"/>
</dbReference>
<dbReference type="PaxDb" id="572546-Arcpr_1396"/>
<accession>D2REA1</accession>
<organism evidence="1 2">
    <name type="scientific">Archaeoglobus profundus (strain DSM 5631 / JCM 9629 / NBRC 100127 / Av18)</name>
    <dbReference type="NCBI Taxonomy" id="572546"/>
    <lineage>
        <taxon>Archaea</taxon>
        <taxon>Methanobacteriati</taxon>
        <taxon>Methanobacteriota</taxon>
        <taxon>Archaeoglobi</taxon>
        <taxon>Archaeoglobales</taxon>
        <taxon>Archaeoglobaceae</taxon>
        <taxon>Archaeoglobus</taxon>
    </lineage>
</organism>
<protein>
    <submittedName>
        <fullName evidence="1">Uncharacterized protein</fullName>
    </submittedName>
</protein>
<dbReference type="GeneID" id="8740083"/>
<sequence>MKLKIVQVPLPLEIVEELKARSGRNTIKDALSEAVYHYISCPHIKKVKTTMKVSKMRGRKPLYLKDFIE</sequence>
<dbReference type="STRING" id="572546.Arcpr_1396"/>
<evidence type="ECO:0000313" key="2">
    <source>
        <dbReference type="Proteomes" id="UP000001901"/>
    </source>
</evidence>
<name>D2REA1_ARCPA</name>
<evidence type="ECO:0000313" key="1">
    <source>
        <dbReference type="EMBL" id="ADB58445.1"/>
    </source>
</evidence>
<dbReference type="AlphaFoldDB" id="D2REA1"/>
<dbReference type="eggNOG" id="arCOG06141">
    <property type="taxonomic scope" value="Archaea"/>
</dbReference>
<reference evidence="1 2" key="1">
    <citation type="journal article" date="2010" name="Stand. Genomic Sci.">
        <title>Complete genome sequence of Archaeoglobus profundus type strain (AV18).</title>
        <authorList>
            <person name="von Jan M."/>
            <person name="Lapidus A."/>
            <person name="Del Rio T.G."/>
            <person name="Copeland A."/>
            <person name="Tice H."/>
            <person name="Cheng J.F."/>
            <person name="Lucas S."/>
            <person name="Chen F."/>
            <person name="Nolan M."/>
            <person name="Goodwin L."/>
            <person name="Han C."/>
            <person name="Pitluck S."/>
            <person name="Liolios K."/>
            <person name="Ivanova N."/>
            <person name="Mavromatis K."/>
            <person name="Ovchinnikova G."/>
            <person name="Chertkov O."/>
            <person name="Pati A."/>
            <person name="Chen A."/>
            <person name="Palaniappan K."/>
            <person name="Land M."/>
            <person name="Hauser L."/>
            <person name="Chang Y.J."/>
            <person name="Jeffries C.D."/>
            <person name="Saunders E."/>
            <person name="Brettin T."/>
            <person name="Detter J.C."/>
            <person name="Chain P."/>
            <person name="Eichinger K."/>
            <person name="Huber H."/>
            <person name="Spring S."/>
            <person name="Rohde M."/>
            <person name="Goker M."/>
            <person name="Wirth R."/>
            <person name="Woyke T."/>
            <person name="Bristow J."/>
            <person name="Eisen J.A."/>
            <person name="Markowitz V."/>
            <person name="Hugenholtz P."/>
            <person name="Kyrpides N.C."/>
            <person name="Klenk H.P."/>
        </authorList>
    </citation>
    <scope>NUCLEOTIDE SEQUENCE [LARGE SCALE GENOMIC DNA]</scope>
    <source>
        <strain evidence="2">DSM 5631 / JCM 9629 / NBRC 100127 / Av18</strain>
    </source>
</reference>
<dbReference type="RefSeq" id="WP_012940781.1">
    <property type="nucleotide sequence ID" value="NC_013741.1"/>
</dbReference>
<dbReference type="InterPro" id="IPR020073">
    <property type="entry name" value="Uncharacterised_AF1718"/>
</dbReference>